<keyword evidence="2" id="KW-1185">Reference proteome</keyword>
<dbReference type="Proteomes" id="UP001295740">
    <property type="component" value="Unassembled WGS sequence"/>
</dbReference>
<accession>A0AAI8YDS4</accession>
<evidence type="ECO:0000313" key="2">
    <source>
        <dbReference type="Proteomes" id="UP001295740"/>
    </source>
</evidence>
<comment type="caution">
    <text evidence="1">The sequence shown here is derived from an EMBL/GenBank/DDBJ whole genome shotgun (WGS) entry which is preliminary data.</text>
</comment>
<sequence length="277" mass="31218">MEPSRSGKTGSSTPTMQLSATTASASEKLFSMQELFDEVFVWLFNIVEEEAYGENSDSDEWLVGDDERYAMRDSFLAAYVSLMCCRQVCTQWHARISSSSKLQRLCWRIAGPIPQTTENELPTIELNPTLPALDAKEHYGFRSSAPSIFLAKGREFLAYLPLARKELYAAIHAFRSPVSIVDIFVSSYTEDTPLQYRAESKGPPYWKFCDADGDYLHEGCRLATYVNDTGITVGQLVISQMRPSGRIQVLHVSLSSLPSTSRRNVWQLWRPKSSTSQ</sequence>
<protein>
    <submittedName>
        <fullName evidence="1">Uu.00g037360.m01.CDS01</fullName>
    </submittedName>
</protein>
<evidence type="ECO:0000313" key="1">
    <source>
        <dbReference type="EMBL" id="CAJ2500883.1"/>
    </source>
</evidence>
<organism evidence="1 2">
    <name type="scientific">Anthostomella pinea</name>
    <dbReference type="NCBI Taxonomy" id="933095"/>
    <lineage>
        <taxon>Eukaryota</taxon>
        <taxon>Fungi</taxon>
        <taxon>Dikarya</taxon>
        <taxon>Ascomycota</taxon>
        <taxon>Pezizomycotina</taxon>
        <taxon>Sordariomycetes</taxon>
        <taxon>Xylariomycetidae</taxon>
        <taxon>Xylariales</taxon>
        <taxon>Xylariaceae</taxon>
        <taxon>Anthostomella</taxon>
    </lineage>
</organism>
<gene>
    <name evidence="1" type="ORF">KHLLAP_LOCUS1351</name>
</gene>
<dbReference type="InterPro" id="IPR036047">
    <property type="entry name" value="F-box-like_dom_sf"/>
</dbReference>
<name>A0AAI8YDS4_9PEZI</name>
<dbReference type="SUPFAM" id="SSF81383">
    <property type="entry name" value="F-box domain"/>
    <property type="match status" value="1"/>
</dbReference>
<reference evidence="1" key="1">
    <citation type="submission" date="2023-10" db="EMBL/GenBank/DDBJ databases">
        <authorList>
            <person name="Hackl T."/>
        </authorList>
    </citation>
    <scope>NUCLEOTIDE SEQUENCE</scope>
</reference>
<proteinExistence type="predicted"/>
<dbReference type="EMBL" id="CAUWAG010000003">
    <property type="protein sequence ID" value="CAJ2500883.1"/>
    <property type="molecule type" value="Genomic_DNA"/>
</dbReference>
<dbReference type="AlphaFoldDB" id="A0AAI8YDS4"/>